<evidence type="ECO:0000256" key="1">
    <source>
        <dbReference type="SAM" id="Phobius"/>
    </source>
</evidence>
<sequence>MRISKVGGRASPISLRVRKALRYVSITTLLFALTVLNSVQMMPLYYDQEAVRLQDVMRQKFENESHIDASSTRQEQSNSQHFVSTSKPSVVTLLRLDWTNQVPQSPLARRIQQHQMDCSLPLGNFKFRNRFGLGSDLHVWSQAMCNAMHFGVRIRTVWDWLWMDQQSCQSIIIEENKKTKRTLGSPLQCYFPRAELQCPSDSEIVLEHPIFDSALFNISGGRRQGTVNWDCSSILSSESGDGNEMQRRFQFQEAGMEFLFGQISQHVVEEANRQHFLVFGSGNTSQTTTPNDLITVHIRWGDKKREMKLLQIQQYLNAIDQLVQGRPRPVVNVFLATEDPEAVQQFQQQAPTDWKIYIDQFYTELLPHRNGNEYNGVPKAATALEGRMGTIALGSLLVALEANEFVITTESNWSRLLNELRKSIVDPTCHGCTKVMDLKPIQSI</sequence>
<dbReference type="Gene3D" id="3.40.50.11350">
    <property type="match status" value="1"/>
</dbReference>
<dbReference type="GO" id="GO:0006487">
    <property type="term" value="P:protein N-linked glycosylation"/>
    <property type="evidence" value="ECO:0007669"/>
    <property type="project" value="TreeGrafter"/>
</dbReference>
<dbReference type="PANTHER" id="PTHR13132">
    <property type="entry name" value="ALPHA- 1,6 -FUCOSYLTRANSFERASE"/>
    <property type="match status" value="1"/>
</dbReference>
<keyword evidence="1" id="KW-0812">Transmembrane</keyword>
<keyword evidence="1" id="KW-0472">Membrane</keyword>
<feature type="transmembrane region" description="Helical" evidence="1">
    <location>
        <begin position="21"/>
        <end position="46"/>
    </location>
</feature>
<accession>A0AAD2CT43</accession>
<proteinExistence type="predicted"/>
<reference evidence="2" key="1">
    <citation type="submission" date="2023-08" db="EMBL/GenBank/DDBJ databases">
        <authorList>
            <person name="Audoor S."/>
            <person name="Bilcke G."/>
        </authorList>
    </citation>
    <scope>NUCLEOTIDE SEQUENCE</scope>
</reference>
<keyword evidence="3" id="KW-1185">Reference proteome</keyword>
<name>A0AAD2CT43_9STRA</name>
<evidence type="ECO:0000313" key="2">
    <source>
        <dbReference type="EMBL" id="CAJ1942774.1"/>
    </source>
</evidence>
<dbReference type="AlphaFoldDB" id="A0AAD2CT43"/>
<protein>
    <submittedName>
        <fullName evidence="2">Uncharacterized protein</fullName>
    </submittedName>
</protein>
<gene>
    <name evidence="2" type="ORF">CYCCA115_LOCUS8115</name>
</gene>
<evidence type="ECO:0000313" key="3">
    <source>
        <dbReference type="Proteomes" id="UP001295423"/>
    </source>
</evidence>
<dbReference type="PANTHER" id="PTHR13132:SF29">
    <property type="entry name" value="ALPHA-(1,6)-FUCOSYLTRANSFERASE"/>
    <property type="match status" value="1"/>
</dbReference>
<keyword evidence="1" id="KW-1133">Transmembrane helix</keyword>
<dbReference type="EMBL" id="CAKOGP040001112">
    <property type="protein sequence ID" value="CAJ1942774.1"/>
    <property type="molecule type" value="Genomic_DNA"/>
</dbReference>
<organism evidence="2 3">
    <name type="scientific">Cylindrotheca closterium</name>
    <dbReference type="NCBI Taxonomy" id="2856"/>
    <lineage>
        <taxon>Eukaryota</taxon>
        <taxon>Sar</taxon>
        <taxon>Stramenopiles</taxon>
        <taxon>Ochrophyta</taxon>
        <taxon>Bacillariophyta</taxon>
        <taxon>Bacillariophyceae</taxon>
        <taxon>Bacillariophycidae</taxon>
        <taxon>Bacillariales</taxon>
        <taxon>Bacillariaceae</taxon>
        <taxon>Cylindrotheca</taxon>
    </lineage>
</organism>
<dbReference type="GO" id="GO:0046921">
    <property type="term" value="F:alpha-(1-&gt;6)-fucosyltransferase activity"/>
    <property type="evidence" value="ECO:0007669"/>
    <property type="project" value="TreeGrafter"/>
</dbReference>
<dbReference type="Proteomes" id="UP001295423">
    <property type="component" value="Unassembled WGS sequence"/>
</dbReference>
<comment type="caution">
    <text evidence="2">The sequence shown here is derived from an EMBL/GenBank/DDBJ whole genome shotgun (WGS) entry which is preliminary data.</text>
</comment>